<feature type="domain" description="PNPLA" evidence="6">
    <location>
        <begin position="12"/>
        <end position="170"/>
    </location>
</feature>
<gene>
    <name evidence="7" type="ORF">ADM99_13910</name>
</gene>
<dbReference type="InterPro" id="IPR002641">
    <property type="entry name" value="PNPLA_dom"/>
</dbReference>
<evidence type="ECO:0000256" key="1">
    <source>
        <dbReference type="ARBA" id="ARBA00022801"/>
    </source>
</evidence>
<feature type="active site" description="Proton acceptor" evidence="4">
    <location>
        <position position="157"/>
    </location>
</feature>
<name>A0A0P6X7V9_9CHLR</name>
<keyword evidence="5" id="KW-1133">Transmembrane helix</keyword>
<keyword evidence="5" id="KW-0812">Transmembrane</keyword>
<dbReference type="EMBL" id="LGCK01000014">
    <property type="protein sequence ID" value="KPL70263.1"/>
    <property type="molecule type" value="Genomic_DNA"/>
</dbReference>
<keyword evidence="2 4" id="KW-0442">Lipid degradation</keyword>
<dbReference type="PROSITE" id="PS51635">
    <property type="entry name" value="PNPLA"/>
    <property type="match status" value="1"/>
</dbReference>
<keyword evidence="3 4" id="KW-0443">Lipid metabolism</keyword>
<evidence type="ECO:0000313" key="8">
    <source>
        <dbReference type="Proteomes" id="UP000050430"/>
    </source>
</evidence>
<feature type="short sequence motif" description="DGA/G" evidence="4">
    <location>
        <begin position="157"/>
        <end position="159"/>
    </location>
</feature>
<protein>
    <submittedName>
        <fullName evidence="7">Patatin</fullName>
    </submittedName>
</protein>
<keyword evidence="1 4" id="KW-0378">Hydrolase</keyword>
<comment type="caution">
    <text evidence="7">The sequence shown here is derived from an EMBL/GenBank/DDBJ whole genome shotgun (WGS) entry which is preliminary data.</text>
</comment>
<keyword evidence="5" id="KW-0472">Membrane</keyword>
<dbReference type="GO" id="GO:0016787">
    <property type="term" value="F:hydrolase activity"/>
    <property type="evidence" value="ECO:0007669"/>
    <property type="project" value="UniProtKB-UniRule"/>
</dbReference>
<sequence>MAKWDSSKKVGLALGGGVVLGAAHVGVLRAIHELGIKVDIVTGTSIGAFVAALYAFDKSWDQIEQIAMDLEWIDTAGLALSQYGLLSNQKLGVIVRNLIGDVKFSDSKIKLGMVASDVVTGERVKLTRGNVAEGVMASSCIPGVFNPVHIKSKLLIDGGLLENVPIMLAREMGAETIIAVDLFTASHSHRAPDNLVDLLLNTYYSAMINAARPYNQYADWLITPDLSEFNLLNTDQIPALIHTGYRTAMKMLSESH</sequence>
<feature type="active site" description="Nucleophile" evidence="4">
    <location>
        <position position="45"/>
    </location>
</feature>
<reference evidence="7 8" key="1">
    <citation type="submission" date="2015-07" db="EMBL/GenBank/DDBJ databases">
        <title>Genome sequence of Leptolinea tardivitalis DSM 16556.</title>
        <authorList>
            <person name="Hemp J."/>
            <person name="Ward L.M."/>
            <person name="Pace L.A."/>
            <person name="Fischer W.W."/>
        </authorList>
    </citation>
    <scope>NUCLEOTIDE SEQUENCE [LARGE SCALE GENOMIC DNA]</scope>
    <source>
        <strain evidence="7 8">YMTK-2</strain>
    </source>
</reference>
<evidence type="ECO:0000259" key="6">
    <source>
        <dbReference type="PROSITE" id="PS51635"/>
    </source>
</evidence>
<dbReference type="RefSeq" id="WP_062422127.1">
    <property type="nucleotide sequence ID" value="NZ_BBYA01000010.1"/>
</dbReference>
<feature type="transmembrane region" description="Helical" evidence="5">
    <location>
        <begin position="40"/>
        <end position="56"/>
    </location>
</feature>
<evidence type="ECO:0000256" key="5">
    <source>
        <dbReference type="SAM" id="Phobius"/>
    </source>
</evidence>
<dbReference type="Gene3D" id="3.40.1090.10">
    <property type="entry name" value="Cytosolic phospholipase A2 catalytic domain"/>
    <property type="match status" value="2"/>
</dbReference>
<evidence type="ECO:0000256" key="2">
    <source>
        <dbReference type="ARBA" id="ARBA00022963"/>
    </source>
</evidence>
<dbReference type="STRING" id="229920.ADM99_13910"/>
<dbReference type="AlphaFoldDB" id="A0A0P6X7V9"/>
<dbReference type="GO" id="GO:0016042">
    <property type="term" value="P:lipid catabolic process"/>
    <property type="evidence" value="ECO:0007669"/>
    <property type="project" value="UniProtKB-UniRule"/>
</dbReference>
<evidence type="ECO:0000256" key="3">
    <source>
        <dbReference type="ARBA" id="ARBA00023098"/>
    </source>
</evidence>
<dbReference type="Pfam" id="PF01734">
    <property type="entry name" value="Patatin"/>
    <property type="match status" value="1"/>
</dbReference>
<proteinExistence type="predicted"/>
<dbReference type="InterPro" id="IPR016035">
    <property type="entry name" value="Acyl_Trfase/lysoPLipase"/>
</dbReference>
<dbReference type="PANTHER" id="PTHR14226:SF76">
    <property type="entry name" value="NTE FAMILY PROTEIN RSSA"/>
    <property type="match status" value="1"/>
</dbReference>
<dbReference type="OrthoDB" id="9770965at2"/>
<evidence type="ECO:0000256" key="4">
    <source>
        <dbReference type="PROSITE-ProRule" id="PRU01161"/>
    </source>
</evidence>
<dbReference type="CDD" id="cd07205">
    <property type="entry name" value="Pat_PNPLA6_PNPLA7_NTE1_like"/>
    <property type="match status" value="1"/>
</dbReference>
<dbReference type="Proteomes" id="UP000050430">
    <property type="component" value="Unassembled WGS sequence"/>
</dbReference>
<comment type="caution">
    <text evidence="4">Lacks conserved residue(s) required for the propagation of feature annotation.</text>
</comment>
<dbReference type="PANTHER" id="PTHR14226">
    <property type="entry name" value="NEUROPATHY TARGET ESTERASE/SWISS CHEESE D.MELANOGASTER"/>
    <property type="match status" value="1"/>
</dbReference>
<accession>A0A0P6X7V9</accession>
<organism evidence="7 8">
    <name type="scientific">Leptolinea tardivitalis</name>
    <dbReference type="NCBI Taxonomy" id="229920"/>
    <lineage>
        <taxon>Bacteria</taxon>
        <taxon>Bacillati</taxon>
        <taxon>Chloroflexota</taxon>
        <taxon>Anaerolineae</taxon>
        <taxon>Anaerolineales</taxon>
        <taxon>Anaerolineaceae</taxon>
        <taxon>Leptolinea</taxon>
    </lineage>
</organism>
<keyword evidence="8" id="KW-1185">Reference proteome</keyword>
<evidence type="ECO:0000313" key="7">
    <source>
        <dbReference type="EMBL" id="KPL70263.1"/>
    </source>
</evidence>
<feature type="short sequence motif" description="GXSXG" evidence="4">
    <location>
        <begin position="43"/>
        <end position="47"/>
    </location>
</feature>
<dbReference type="SUPFAM" id="SSF52151">
    <property type="entry name" value="FabD/lysophospholipase-like"/>
    <property type="match status" value="1"/>
</dbReference>
<dbReference type="InterPro" id="IPR050301">
    <property type="entry name" value="NTE"/>
</dbReference>